<evidence type="ECO:0000256" key="1">
    <source>
        <dbReference type="SAM" id="MobiDB-lite"/>
    </source>
</evidence>
<feature type="compositionally biased region" description="Basic and acidic residues" evidence="1">
    <location>
        <begin position="453"/>
        <end position="463"/>
    </location>
</feature>
<feature type="compositionally biased region" description="Basic and acidic residues" evidence="1">
    <location>
        <begin position="639"/>
        <end position="655"/>
    </location>
</feature>
<feature type="compositionally biased region" description="Pro residues" evidence="1">
    <location>
        <begin position="76"/>
        <end position="86"/>
    </location>
</feature>
<gene>
    <name evidence="2" type="ORF">GTA08_BOTSDO02445</name>
</gene>
<dbReference type="Proteomes" id="UP000572817">
    <property type="component" value="Unassembled WGS sequence"/>
</dbReference>
<feature type="compositionally biased region" description="Pro residues" evidence="1">
    <location>
        <begin position="290"/>
        <end position="311"/>
    </location>
</feature>
<protein>
    <submittedName>
        <fullName evidence="2">Uncharacterized protein</fullName>
    </submittedName>
</protein>
<name>A0A8H4N6L7_9PEZI</name>
<proteinExistence type="predicted"/>
<feature type="compositionally biased region" description="Polar residues" evidence="1">
    <location>
        <begin position="346"/>
        <end position="364"/>
    </location>
</feature>
<comment type="caution">
    <text evidence="2">The sequence shown here is derived from an EMBL/GenBank/DDBJ whole genome shotgun (WGS) entry which is preliminary data.</text>
</comment>
<dbReference type="OrthoDB" id="5396360at2759"/>
<feature type="compositionally biased region" description="Basic and acidic residues" evidence="1">
    <location>
        <begin position="492"/>
        <end position="503"/>
    </location>
</feature>
<feature type="compositionally biased region" description="Basic residues" evidence="1">
    <location>
        <begin position="475"/>
        <end position="487"/>
    </location>
</feature>
<keyword evidence="3" id="KW-1185">Reference proteome</keyword>
<dbReference type="EMBL" id="WWBZ02000016">
    <property type="protein sequence ID" value="KAF4309148.1"/>
    <property type="molecule type" value="Genomic_DNA"/>
</dbReference>
<feature type="region of interest" description="Disordered" evidence="1">
    <location>
        <begin position="248"/>
        <end position="747"/>
    </location>
</feature>
<dbReference type="AlphaFoldDB" id="A0A8H4N6L7"/>
<evidence type="ECO:0000313" key="2">
    <source>
        <dbReference type="EMBL" id="KAF4309148.1"/>
    </source>
</evidence>
<feature type="compositionally biased region" description="Low complexity" evidence="1">
    <location>
        <begin position="49"/>
        <end position="75"/>
    </location>
</feature>
<feature type="compositionally biased region" description="Basic and acidic residues" evidence="1">
    <location>
        <begin position="577"/>
        <end position="586"/>
    </location>
</feature>
<feature type="compositionally biased region" description="Polar residues" evidence="1">
    <location>
        <begin position="440"/>
        <end position="452"/>
    </location>
</feature>
<sequence length="747" mass="80764">MELRCEQANKKPPPILDTKPDHRPSDESSAIMMDVDHRPPEADQRLTHSHASPASQPAHAPASASTANSSAHHSPIPAPHQKPTLPPINGRPSPPASSRSREYSLPAQTPTTNGHRPNGTAVAYPSPSPHEVSMDALSRLQTQVQYNTAGLQTQRRDFENLTNTVNHLSDKVNHIETVVAALRREVQARPIAPAPPVQPSPGGTLDDAALEVFANNLTSVASKVSEVDSLKMQLEIVKRRVKIMEEAAAAASAPPSNAAPPQSAGPFASPREPSQIHPSHPIQHAHHPSHAPPPPPPHHQAPPFHASPPLPRLGTPAHAELRPDPRSAPAVQPYHTASQEMHGVSTPASQQGQNSGWVSVNPSGKRQHPNGVDSPMDGRSETMGSPKRPKLAPLEPRVGPESTPVSTPMRYDPVERDVRDHHAEAALREQQQQQQYAAATPTQFVAYNSNEQTHSEENWHSESQRAPSSAGKESRRGRGGGRGRGRRSLPADSRELGTPEWEKPGFQAGPEGYYHMEVLPNGNKVPRGNSIVRRGSSGNGPIAMRPIEMTRPSTGADPYAHTKKTRTKPVRNADGILIRKDGRPDMRSQSSAANLRKVHARKEQERILEQRANTPTSGLAGTPMNSGSQNGSQTTGSTPEKETAPGDAQDRHEAIMKQMFPNGVNDQVNRRNFHDQFFPGGSSPTVTKVKPEINSPSERSVSEVEESPEKGLQTNGHTRSPTSEVHEGDKMDVSQDHIAPQPVSQAA</sequence>
<feature type="compositionally biased region" description="Low complexity" evidence="1">
    <location>
        <begin position="428"/>
        <end position="439"/>
    </location>
</feature>
<feature type="compositionally biased region" description="Low complexity" evidence="1">
    <location>
        <begin position="248"/>
        <end position="266"/>
    </location>
</feature>
<organism evidence="2 3">
    <name type="scientific">Botryosphaeria dothidea</name>
    <dbReference type="NCBI Taxonomy" id="55169"/>
    <lineage>
        <taxon>Eukaryota</taxon>
        <taxon>Fungi</taxon>
        <taxon>Dikarya</taxon>
        <taxon>Ascomycota</taxon>
        <taxon>Pezizomycotina</taxon>
        <taxon>Dothideomycetes</taxon>
        <taxon>Dothideomycetes incertae sedis</taxon>
        <taxon>Botryosphaeriales</taxon>
        <taxon>Botryosphaeriaceae</taxon>
        <taxon>Botryosphaeria</taxon>
    </lineage>
</organism>
<feature type="compositionally biased region" description="Polar residues" evidence="1">
    <location>
        <begin position="106"/>
        <end position="115"/>
    </location>
</feature>
<feature type="compositionally biased region" description="Basic and acidic residues" evidence="1">
    <location>
        <begin position="34"/>
        <end position="46"/>
    </location>
</feature>
<feature type="region of interest" description="Disordered" evidence="1">
    <location>
        <begin position="1"/>
        <end position="131"/>
    </location>
</feature>
<reference evidence="2" key="1">
    <citation type="submission" date="2020-04" db="EMBL/GenBank/DDBJ databases">
        <title>Genome Assembly and Annotation of Botryosphaeria dothidea sdau 11-99, a Latent Pathogen of Apple Fruit Ring Rot in China.</title>
        <authorList>
            <person name="Yu C."/>
            <person name="Diao Y."/>
            <person name="Lu Q."/>
            <person name="Zhao J."/>
            <person name="Cui S."/>
            <person name="Peng C."/>
            <person name="He B."/>
            <person name="Liu H."/>
        </authorList>
    </citation>
    <scope>NUCLEOTIDE SEQUENCE [LARGE SCALE GENOMIC DNA]</scope>
    <source>
        <strain evidence="2">Sdau11-99</strain>
    </source>
</reference>
<feature type="compositionally biased region" description="Low complexity" evidence="1">
    <location>
        <begin position="625"/>
        <end position="638"/>
    </location>
</feature>
<accession>A0A8H4N6L7</accession>
<feature type="compositionally biased region" description="Polar residues" evidence="1">
    <location>
        <begin position="712"/>
        <end position="723"/>
    </location>
</feature>
<feature type="compositionally biased region" description="Basic and acidic residues" evidence="1">
    <location>
        <begin position="724"/>
        <end position="735"/>
    </location>
</feature>
<evidence type="ECO:0000313" key="3">
    <source>
        <dbReference type="Proteomes" id="UP000572817"/>
    </source>
</evidence>
<feature type="compositionally biased region" description="Basic and acidic residues" evidence="1">
    <location>
        <begin position="412"/>
        <end position="427"/>
    </location>
</feature>